<dbReference type="EMBL" id="MHJG01000016">
    <property type="protein sequence ID" value="OGY63783.1"/>
    <property type="molecule type" value="Genomic_DNA"/>
</dbReference>
<protein>
    <submittedName>
        <fullName evidence="2">Uncharacterized protein</fullName>
    </submittedName>
</protein>
<feature type="region of interest" description="Disordered" evidence="1">
    <location>
        <begin position="44"/>
        <end position="63"/>
    </location>
</feature>
<evidence type="ECO:0000256" key="1">
    <source>
        <dbReference type="SAM" id="MobiDB-lite"/>
    </source>
</evidence>
<organism evidence="2 3">
    <name type="scientific">Candidatus Harrisonbacteria bacterium RIFCSPHIGHO2_02_FULL_42_16</name>
    <dbReference type="NCBI Taxonomy" id="1798404"/>
    <lineage>
        <taxon>Bacteria</taxon>
        <taxon>Candidatus Harrisoniibacteriota</taxon>
    </lineage>
</organism>
<proteinExistence type="predicted"/>
<gene>
    <name evidence="2" type="ORF">A3B92_01350</name>
</gene>
<evidence type="ECO:0000313" key="3">
    <source>
        <dbReference type="Proteomes" id="UP000177960"/>
    </source>
</evidence>
<accession>A0A1G1ZGS9</accession>
<reference evidence="2 3" key="1">
    <citation type="journal article" date="2016" name="Nat. Commun.">
        <title>Thousands of microbial genomes shed light on interconnected biogeochemical processes in an aquifer system.</title>
        <authorList>
            <person name="Anantharaman K."/>
            <person name="Brown C.T."/>
            <person name="Hug L.A."/>
            <person name="Sharon I."/>
            <person name="Castelle C.J."/>
            <person name="Probst A.J."/>
            <person name="Thomas B.C."/>
            <person name="Singh A."/>
            <person name="Wilkins M.J."/>
            <person name="Karaoz U."/>
            <person name="Brodie E.L."/>
            <person name="Williams K.H."/>
            <person name="Hubbard S.S."/>
            <person name="Banfield J.F."/>
        </authorList>
    </citation>
    <scope>NUCLEOTIDE SEQUENCE [LARGE SCALE GENOMIC DNA]</scope>
</reference>
<evidence type="ECO:0000313" key="2">
    <source>
        <dbReference type="EMBL" id="OGY63783.1"/>
    </source>
</evidence>
<comment type="caution">
    <text evidence="2">The sequence shown here is derived from an EMBL/GenBank/DDBJ whole genome shotgun (WGS) entry which is preliminary data.</text>
</comment>
<dbReference type="Proteomes" id="UP000177960">
    <property type="component" value="Unassembled WGS sequence"/>
</dbReference>
<sequence>MKMKKNRFRVDLRKLRIDPDTIGPENLTLPHSREWRNLQWALNQKTPAGNAKPHPSAVSDDMIRGSMDPLELLELEEEEREAEKVREEKDLALAYARATVEVNEALRKRKWDAYLSSLKAKKRPG</sequence>
<name>A0A1G1ZGS9_9BACT</name>
<dbReference type="AlphaFoldDB" id="A0A1G1ZGS9"/>